<dbReference type="InterPro" id="IPR001882">
    <property type="entry name" value="Biotin_BS"/>
</dbReference>
<evidence type="ECO:0000256" key="5">
    <source>
        <dbReference type="ARBA" id="ARBA00022840"/>
    </source>
</evidence>
<dbReference type="PROSITE" id="PS00866">
    <property type="entry name" value="CPSASE_1"/>
    <property type="match status" value="1"/>
</dbReference>
<dbReference type="InterPro" id="IPR011054">
    <property type="entry name" value="Rudment_hybrid_motif"/>
</dbReference>
<dbReference type="EMBL" id="JAVDVQ010000055">
    <property type="protein sequence ID" value="MDR7085137.1"/>
    <property type="molecule type" value="Genomic_DNA"/>
</dbReference>
<dbReference type="Proteomes" id="UP001252243">
    <property type="component" value="Unassembled WGS sequence"/>
</dbReference>
<dbReference type="Pfam" id="PF02785">
    <property type="entry name" value="Biotin_carb_C"/>
    <property type="match status" value="1"/>
</dbReference>
<feature type="domain" description="ATP-grasp" evidence="9">
    <location>
        <begin position="120"/>
        <end position="315"/>
    </location>
</feature>
<keyword evidence="3 11" id="KW-0436">Ligase</keyword>
<evidence type="ECO:0000256" key="7">
    <source>
        <dbReference type="PROSITE-ProRule" id="PRU00409"/>
    </source>
</evidence>
<dbReference type="InterPro" id="IPR005482">
    <property type="entry name" value="Biotin_COase_C"/>
</dbReference>
<dbReference type="PROSITE" id="PS00867">
    <property type="entry name" value="CPSASE_2"/>
    <property type="match status" value="1"/>
</dbReference>
<dbReference type="RefSeq" id="WP_310062629.1">
    <property type="nucleotide sequence ID" value="NZ_JAVDVQ010000055.1"/>
</dbReference>
<dbReference type="EC" id="6.3.4.14" evidence="2"/>
<dbReference type="Pfam" id="PF00364">
    <property type="entry name" value="Biotin_lipoyl"/>
    <property type="match status" value="1"/>
</dbReference>
<name>A0ABU1UIW5_9MICC</name>
<comment type="caution">
    <text evidence="11">The sequence shown here is derived from an EMBL/GenBank/DDBJ whole genome shotgun (WGS) entry which is preliminary data.</text>
</comment>
<evidence type="ECO:0000256" key="1">
    <source>
        <dbReference type="ARBA" id="ARBA00001953"/>
    </source>
</evidence>
<dbReference type="Pfam" id="PF02786">
    <property type="entry name" value="CPSase_L_D2"/>
    <property type="match status" value="1"/>
</dbReference>
<dbReference type="InterPro" id="IPR011764">
    <property type="entry name" value="Biotin_carboxylation_dom"/>
</dbReference>
<dbReference type="InterPro" id="IPR050856">
    <property type="entry name" value="Biotin_carboxylase_complex"/>
</dbReference>
<keyword evidence="12" id="KW-1185">Reference proteome</keyword>
<dbReference type="InterPro" id="IPR005479">
    <property type="entry name" value="CPAse_ATP-bd"/>
</dbReference>
<evidence type="ECO:0000256" key="4">
    <source>
        <dbReference type="ARBA" id="ARBA00022741"/>
    </source>
</evidence>
<dbReference type="SUPFAM" id="SSF56059">
    <property type="entry name" value="Glutathione synthetase ATP-binding domain-like"/>
    <property type="match status" value="1"/>
</dbReference>
<dbReference type="InterPro" id="IPR016185">
    <property type="entry name" value="PreATP-grasp_dom_sf"/>
</dbReference>
<comment type="cofactor">
    <cofactor evidence="1">
        <name>biotin</name>
        <dbReference type="ChEBI" id="CHEBI:57586"/>
    </cofactor>
</comment>
<evidence type="ECO:0000256" key="3">
    <source>
        <dbReference type="ARBA" id="ARBA00022598"/>
    </source>
</evidence>
<dbReference type="PROSITE" id="PS50968">
    <property type="entry name" value="BIOTINYL_LIPOYL"/>
    <property type="match status" value="1"/>
</dbReference>
<accession>A0ABU1UIW5</accession>
<dbReference type="InterPro" id="IPR000089">
    <property type="entry name" value="Biotin_lipoyl"/>
</dbReference>
<dbReference type="Pfam" id="PF00289">
    <property type="entry name" value="Biotin_carb_N"/>
    <property type="match status" value="1"/>
</dbReference>
<dbReference type="CDD" id="cd06850">
    <property type="entry name" value="biotinyl_domain"/>
    <property type="match status" value="1"/>
</dbReference>
<reference evidence="11 12" key="1">
    <citation type="submission" date="2023-07" db="EMBL/GenBank/DDBJ databases">
        <title>Sorghum-associated microbial communities from plants grown in Nebraska, USA.</title>
        <authorList>
            <person name="Schachtman D."/>
        </authorList>
    </citation>
    <scope>NUCLEOTIDE SEQUENCE [LARGE SCALE GENOMIC DNA]</scope>
    <source>
        <strain evidence="11 12">BE167</strain>
    </source>
</reference>
<dbReference type="GO" id="GO:0004075">
    <property type="term" value="F:biotin carboxylase activity"/>
    <property type="evidence" value="ECO:0007669"/>
    <property type="project" value="UniProtKB-EC"/>
</dbReference>
<evidence type="ECO:0000259" key="10">
    <source>
        <dbReference type="PROSITE" id="PS50979"/>
    </source>
</evidence>
<dbReference type="GO" id="GO:0004658">
    <property type="term" value="F:propionyl-CoA carboxylase activity"/>
    <property type="evidence" value="ECO:0007669"/>
    <property type="project" value="UniProtKB-EC"/>
</dbReference>
<evidence type="ECO:0000259" key="8">
    <source>
        <dbReference type="PROSITE" id="PS50968"/>
    </source>
</evidence>
<dbReference type="Gene3D" id="3.30.470.20">
    <property type="entry name" value="ATP-grasp fold, B domain"/>
    <property type="match status" value="1"/>
</dbReference>
<dbReference type="InterPro" id="IPR005481">
    <property type="entry name" value="BC-like_N"/>
</dbReference>
<keyword evidence="4 7" id="KW-0547">Nucleotide-binding</keyword>
<feature type="domain" description="Lipoyl-binding" evidence="8">
    <location>
        <begin position="507"/>
        <end position="583"/>
    </location>
</feature>
<dbReference type="InterPro" id="IPR011761">
    <property type="entry name" value="ATP-grasp"/>
</dbReference>
<dbReference type="PANTHER" id="PTHR18866:SF33">
    <property type="entry name" value="METHYLCROTONOYL-COA CARBOXYLASE SUBUNIT ALPHA, MITOCHONDRIAL-RELATED"/>
    <property type="match status" value="1"/>
</dbReference>
<dbReference type="GO" id="GO:0003989">
    <property type="term" value="F:acetyl-CoA carboxylase activity"/>
    <property type="evidence" value="ECO:0007669"/>
    <property type="project" value="UniProtKB-EC"/>
</dbReference>
<dbReference type="PROSITE" id="PS50975">
    <property type="entry name" value="ATP_GRASP"/>
    <property type="match status" value="1"/>
</dbReference>
<evidence type="ECO:0000313" key="12">
    <source>
        <dbReference type="Proteomes" id="UP001252243"/>
    </source>
</evidence>
<dbReference type="InterPro" id="IPR011053">
    <property type="entry name" value="Single_hybrid_motif"/>
</dbReference>
<proteinExistence type="predicted"/>
<evidence type="ECO:0000313" key="11">
    <source>
        <dbReference type="EMBL" id="MDR7085137.1"/>
    </source>
</evidence>
<dbReference type="Gene3D" id="2.40.50.100">
    <property type="match status" value="1"/>
</dbReference>
<protein>
    <recommendedName>
        <fullName evidence="2">biotin carboxylase</fullName>
        <ecNumber evidence="2">6.3.4.14</ecNumber>
    </recommendedName>
</protein>
<dbReference type="SUPFAM" id="SSF51230">
    <property type="entry name" value="Single hybrid motif"/>
    <property type="match status" value="1"/>
</dbReference>
<sequence length="588" mass="61717">MFSKILIANRGEIAVRVARSCRKLGIESVAVHSTADAASMHVRVADTAVDLGDGPASSNYLNIAKIIGAAIESGAQAIHPGYGFLSENPEFADAVAAAGLVFIGPSAHAMTTMGGKVAARDVAIRVQVPLAPGTGAIASAAAVEAFGAEHGYPVLVKASAGGGGRGMRRINSEPEAKDAFDAAVREATAAFGNGEVYLERYLTHARHVEVQVFADTHGNVVYVGDRDCSVQRRHQKLVEESPAPGLSAELRKAMGEAAVRLAREVDYVGAGTVEFLVEDEKFYFLEMNTRIQVEHPVTEMVHGVDLIAEQIHVAAGEKLSILGNLAPKGAAIEARINAEDVAEGLFLPAPGPVELIAAPEGEGLRFDAGYESGDTVLPLYDSLIGKLIAYGPDRETAIKRLLEGLDKLRIEGVPTTVPAAKTIVAHPDFKELRFSTLWLEESVDFSEPEPVDRANVEVVGRFYIIPTFSDYSTAGGYGGYGAAAPAPADPAAGDPAASTGKIRQARAKREVVSDGTVKAPMQGTIIKVNVEAGQQVTKGDVMFVLEAMKMENPIPAPVSGIVGDFTVVTGDSMAAGTLLTKVTVEVSA</sequence>
<dbReference type="SUPFAM" id="SSF52440">
    <property type="entry name" value="PreATP-grasp domain"/>
    <property type="match status" value="1"/>
</dbReference>
<dbReference type="PROSITE" id="PS50979">
    <property type="entry name" value="BC"/>
    <property type="match status" value="1"/>
</dbReference>
<keyword evidence="6" id="KW-0092">Biotin</keyword>
<keyword evidence="5 7" id="KW-0067">ATP-binding</keyword>
<feature type="domain" description="Biotin carboxylation" evidence="10">
    <location>
        <begin position="1"/>
        <end position="444"/>
    </location>
</feature>
<dbReference type="SMART" id="SM00878">
    <property type="entry name" value="Biotin_carb_C"/>
    <property type="match status" value="1"/>
</dbReference>
<evidence type="ECO:0000256" key="6">
    <source>
        <dbReference type="ARBA" id="ARBA00023267"/>
    </source>
</evidence>
<gene>
    <name evidence="11" type="ORF">J2X01_004459</name>
</gene>
<organism evidence="11 12">
    <name type="scientific">Arthrobacter ginsengisoli</name>
    <dbReference type="NCBI Taxonomy" id="1356565"/>
    <lineage>
        <taxon>Bacteria</taxon>
        <taxon>Bacillati</taxon>
        <taxon>Actinomycetota</taxon>
        <taxon>Actinomycetes</taxon>
        <taxon>Micrococcales</taxon>
        <taxon>Micrococcaceae</taxon>
        <taxon>Arthrobacter</taxon>
    </lineage>
</organism>
<evidence type="ECO:0000259" key="9">
    <source>
        <dbReference type="PROSITE" id="PS50975"/>
    </source>
</evidence>
<dbReference type="PROSITE" id="PS00188">
    <property type="entry name" value="BIOTIN"/>
    <property type="match status" value="1"/>
</dbReference>
<dbReference type="PANTHER" id="PTHR18866">
    <property type="entry name" value="CARBOXYLASE:PYRUVATE/ACETYL-COA/PROPIONYL-COA CARBOXYLASE"/>
    <property type="match status" value="1"/>
</dbReference>
<dbReference type="SUPFAM" id="SSF51246">
    <property type="entry name" value="Rudiment single hybrid motif"/>
    <property type="match status" value="1"/>
</dbReference>
<evidence type="ECO:0000256" key="2">
    <source>
        <dbReference type="ARBA" id="ARBA00013263"/>
    </source>
</evidence>